<dbReference type="AlphaFoldDB" id="A0A0H3K098"/>
<dbReference type="SUPFAM" id="SSF53448">
    <property type="entry name" value="Nucleotide-diphospho-sugar transferases"/>
    <property type="match status" value="1"/>
</dbReference>
<evidence type="ECO:0000313" key="1">
    <source>
        <dbReference type="EMBL" id="BAD78471.1"/>
    </source>
</evidence>
<proteinExistence type="predicted"/>
<dbReference type="GeneID" id="72430132"/>
<dbReference type="GO" id="GO:0016757">
    <property type="term" value="F:glycosyltransferase activity"/>
    <property type="evidence" value="ECO:0007669"/>
    <property type="project" value="InterPro"/>
</dbReference>
<dbReference type="Pfam" id="PF01501">
    <property type="entry name" value="Glyco_transf_8"/>
    <property type="match status" value="1"/>
</dbReference>
<sequence length="245" mass="28101">MGSASSCRRIYIGTEANQYLAEQTLIYSIRKHLSDPSIEIIPLTQTQQRVGGTRFGFVRFTLPQAMGYQGKALYLDADQLALTDLAPIFDLLPDDKAIACVYEAEGLYNGKPHVQTWHTSVMLLDCEQLAWQPDELFATVVPNKQEPKPGQIRYRNFMELQWFEQERIAKLPPSWNHFNIVTPETNIVHFSHVRSQPWKNPRHELTDFWLGYLKEAIAAGYLRRRDVVAAVARGHVHPWTLKAIA</sequence>
<evidence type="ECO:0008006" key="3">
    <source>
        <dbReference type="Google" id="ProtNLM"/>
    </source>
</evidence>
<dbReference type="Gene3D" id="3.90.550.10">
    <property type="entry name" value="Spore Coat Polysaccharide Biosynthesis Protein SpsA, Chain A"/>
    <property type="match status" value="1"/>
</dbReference>
<dbReference type="EMBL" id="AP008231">
    <property type="protein sequence ID" value="BAD78471.1"/>
    <property type="molecule type" value="Genomic_DNA"/>
</dbReference>
<dbReference type="eggNOG" id="COG1442">
    <property type="taxonomic scope" value="Bacteria"/>
</dbReference>
<dbReference type="Proteomes" id="UP000001175">
    <property type="component" value="Chromosome"/>
</dbReference>
<name>A0A0H3K098_SYNP6</name>
<accession>A0A0H3K098</accession>
<dbReference type="InterPro" id="IPR029044">
    <property type="entry name" value="Nucleotide-diphossugar_trans"/>
</dbReference>
<dbReference type="KEGG" id="syc:syc0281_d"/>
<gene>
    <name evidence="1" type="ordered locus">syc0281_d</name>
</gene>
<evidence type="ECO:0000313" key="2">
    <source>
        <dbReference type="Proteomes" id="UP000001175"/>
    </source>
</evidence>
<dbReference type="RefSeq" id="WP_011242595.1">
    <property type="nucleotide sequence ID" value="NC_006576.1"/>
</dbReference>
<organism evidence="1 2">
    <name type="scientific">Synechococcus sp. (strain ATCC 27144 / PCC 6301 / SAUG 1402/1)</name>
    <name type="common">Anacystis nidulans</name>
    <dbReference type="NCBI Taxonomy" id="269084"/>
    <lineage>
        <taxon>Bacteria</taxon>
        <taxon>Bacillati</taxon>
        <taxon>Cyanobacteriota</taxon>
        <taxon>Cyanophyceae</taxon>
        <taxon>Synechococcales</taxon>
        <taxon>Synechococcaceae</taxon>
        <taxon>Synechococcus</taxon>
    </lineage>
</organism>
<reference evidence="1 2" key="1">
    <citation type="journal article" date="2007" name="Photosyn. Res.">
        <title>Complete nucleotide sequence of the freshwater unicellular cyanobacterium Synechococcus elongatus PCC 6301 chromosome: gene content and organization.</title>
        <authorList>
            <person name="Sugita C."/>
            <person name="Ogata K."/>
            <person name="Shikata M."/>
            <person name="Jikuya H."/>
            <person name="Takano J."/>
            <person name="Furumichi M."/>
            <person name="Kanehisa M."/>
            <person name="Omata T."/>
            <person name="Sugiura M."/>
            <person name="Sugita M."/>
        </authorList>
    </citation>
    <scope>NUCLEOTIDE SEQUENCE [LARGE SCALE GENOMIC DNA]</scope>
    <source>
        <strain evidence="2">ATCC 27144 / PCC 6301 / SAUG 1402/1</strain>
    </source>
</reference>
<dbReference type="InterPro" id="IPR002495">
    <property type="entry name" value="Glyco_trans_8"/>
</dbReference>
<protein>
    <recommendedName>
        <fullName evidence="3">Glycosyl transferase family 8</fullName>
    </recommendedName>
</protein>